<name>A0A2V4BVW0_9FLAO</name>
<sequence length="175" mass="21328">MKKKIMKNKVKMIRQNNKFINNSIVIIFSLFMINCIYKKEKDLREFNPEMTTKLDLNRTHSLILEKYHNNKRISSERINFEYKFKVDTSFSKFKLAKYRFKLSKKLDLSYDYKIAININDKNYLYYFQNFDYDTVHSNKSMGLAIDSYILNGKKRYYRDTKFYLDPDDEDISSQR</sequence>
<gene>
    <name evidence="1" type="ORF">DMB68_22370</name>
</gene>
<dbReference type="AlphaFoldDB" id="A0A2V4BVW0"/>
<dbReference type="EMBL" id="QJHL01000008">
    <property type="protein sequence ID" value="PXY43145.1"/>
    <property type="molecule type" value="Genomic_DNA"/>
</dbReference>
<evidence type="ECO:0000313" key="1">
    <source>
        <dbReference type="EMBL" id="PXY43145.1"/>
    </source>
</evidence>
<dbReference type="Proteomes" id="UP000247681">
    <property type="component" value="Unassembled WGS sequence"/>
</dbReference>
<accession>A0A2V4BVW0</accession>
<evidence type="ECO:0000313" key="2">
    <source>
        <dbReference type="Proteomes" id="UP000247681"/>
    </source>
</evidence>
<reference evidence="1 2" key="1">
    <citation type="submission" date="2018-05" db="EMBL/GenBank/DDBJ databases">
        <title>Flavobacterium sp. strain IMCC34758, incomplete genome.</title>
        <authorList>
            <person name="Joung Y."/>
        </authorList>
    </citation>
    <scope>NUCLEOTIDE SEQUENCE [LARGE SCALE GENOMIC DNA]</scope>
    <source>
        <strain evidence="1 2">IMCC34758</strain>
    </source>
</reference>
<organism evidence="1 2">
    <name type="scientific">Flavobacterium hydrophilum</name>
    <dbReference type="NCBI Taxonomy" id="2211445"/>
    <lineage>
        <taxon>Bacteria</taxon>
        <taxon>Pseudomonadati</taxon>
        <taxon>Bacteroidota</taxon>
        <taxon>Flavobacteriia</taxon>
        <taxon>Flavobacteriales</taxon>
        <taxon>Flavobacteriaceae</taxon>
        <taxon>Flavobacterium</taxon>
    </lineage>
</organism>
<comment type="caution">
    <text evidence="1">The sequence shown here is derived from an EMBL/GenBank/DDBJ whole genome shotgun (WGS) entry which is preliminary data.</text>
</comment>
<proteinExistence type="predicted"/>
<keyword evidence="2" id="KW-1185">Reference proteome</keyword>
<protein>
    <submittedName>
        <fullName evidence="1">Uncharacterized protein</fullName>
    </submittedName>
</protein>